<proteinExistence type="predicted"/>
<name>A0A926DUP1_9FIRM</name>
<dbReference type="RefSeq" id="WP_177717842.1">
    <property type="nucleotide sequence ID" value="NZ_JACRSQ010000015.1"/>
</dbReference>
<dbReference type="EMBL" id="JACRSQ010000015">
    <property type="protein sequence ID" value="MBC8544029.1"/>
    <property type="molecule type" value="Genomic_DNA"/>
</dbReference>
<organism evidence="2 3">
    <name type="scientific">Bianquea renquensis</name>
    <dbReference type="NCBI Taxonomy" id="2763661"/>
    <lineage>
        <taxon>Bacteria</taxon>
        <taxon>Bacillati</taxon>
        <taxon>Bacillota</taxon>
        <taxon>Clostridia</taxon>
        <taxon>Eubacteriales</taxon>
        <taxon>Bianqueaceae</taxon>
        <taxon>Bianquea</taxon>
    </lineage>
</organism>
<reference evidence="2" key="1">
    <citation type="submission" date="2020-08" db="EMBL/GenBank/DDBJ databases">
        <title>Genome public.</title>
        <authorList>
            <person name="Liu C."/>
            <person name="Sun Q."/>
        </authorList>
    </citation>
    <scope>NUCLEOTIDE SEQUENCE</scope>
    <source>
        <strain evidence="2">NSJ-32</strain>
    </source>
</reference>
<evidence type="ECO:0000313" key="2">
    <source>
        <dbReference type="EMBL" id="MBC8544029.1"/>
    </source>
</evidence>
<dbReference type="Pfam" id="PF09581">
    <property type="entry name" value="Spore_III_AF"/>
    <property type="match status" value="1"/>
</dbReference>
<keyword evidence="1" id="KW-1133">Transmembrane helix</keyword>
<feature type="transmembrane region" description="Helical" evidence="1">
    <location>
        <begin position="36"/>
        <end position="54"/>
    </location>
</feature>
<dbReference type="AlphaFoldDB" id="A0A926DUP1"/>
<accession>A0A926DUP1</accession>
<comment type="caution">
    <text evidence="2">The sequence shown here is derived from an EMBL/GenBank/DDBJ whole genome shotgun (WGS) entry which is preliminary data.</text>
</comment>
<feature type="transmembrane region" description="Helical" evidence="1">
    <location>
        <begin position="6"/>
        <end position="24"/>
    </location>
</feature>
<keyword evidence="1" id="KW-0472">Membrane</keyword>
<protein>
    <submittedName>
        <fullName evidence="2">Stage III sporulation protein AF</fullName>
    </submittedName>
</protein>
<keyword evidence="1" id="KW-0812">Transmembrane</keyword>
<keyword evidence="3" id="KW-1185">Reference proteome</keyword>
<dbReference type="InterPro" id="IPR014245">
    <property type="entry name" value="Spore_III_AF"/>
</dbReference>
<sequence length="187" mass="20936">MGAIRQWALSIVVFLIFQGMMEILIPKGSIKKFIQLILGIAFLMIAVGPVLQFFRQDLSKTFLLQDFPELTETAAVAQEEYGKTQQEILEKQYADILAKQCSDVLAQEGKVLDEIQVACTSQGEIQAIAVRIRSPEEKQEGIQIDLGYIQVGDNSEPKPEWRQSFAKKLADCWGVEADTIEILEGKS</sequence>
<evidence type="ECO:0000256" key="1">
    <source>
        <dbReference type="SAM" id="Phobius"/>
    </source>
</evidence>
<gene>
    <name evidence="2" type="ORF">H8730_10770</name>
</gene>
<evidence type="ECO:0000313" key="3">
    <source>
        <dbReference type="Proteomes" id="UP000657006"/>
    </source>
</evidence>
<dbReference type="Proteomes" id="UP000657006">
    <property type="component" value="Unassembled WGS sequence"/>
</dbReference>